<dbReference type="GO" id="GO:0004674">
    <property type="term" value="F:protein serine/threonine kinase activity"/>
    <property type="evidence" value="ECO:0007669"/>
    <property type="project" value="UniProtKB-KW"/>
</dbReference>
<keyword evidence="4" id="KW-0067">ATP-binding</keyword>
<evidence type="ECO:0000313" key="5">
    <source>
        <dbReference type="Proteomes" id="UP000321234"/>
    </source>
</evidence>
<dbReference type="InterPro" id="IPR050267">
    <property type="entry name" value="Anti-sigma-factor_SerPK"/>
</dbReference>
<keyword evidence="5" id="KW-1185">Reference proteome</keyword>
<dbReference type="GO" id="GO:0005524">
    <property type="term" value="F:ATP binding"/>
    <property type="evidence" value="ECO:0007669"/>
    <property type="project" value="UniProtKB-KW"/>
</dbReference>
<evidence type="ECO:0000256" key="2">
    <source>
        <dbReference type="SAM" id="MobiDB-lite"/>
    </source>
</evidence>
<evidence type="ECO:0000259" key="3">
    <source>
        <dbReference type="Pfam" id="PF13581"/>
    </source>
</evidence>
<dbReference type="SUPFAM" id="SSF55874">
    <property type="entry name" value="ATPase domain of HSP90 chaperone/DNA topoisomerase II/histidine kinase"/>
    <property type="match status" value="1"/>
</dbReference>
<keyword evidence="4" id="KW-0547">Nucleotide-binding</keyword>
<accession>A0A5C8ZFR1</accession>
<dbReference type="Gene3D" id="3.30.565.10">
    <property type="entry name" value="Histidine kinase-like ATPase, C-terminal domain"/>
    <property type="match status" value="1"/>
</dbReference>
<dbReference type="AlphaFoldDB" id="A0A5C8ZFR1"/>
<dbReference type="CDD" id="cd16936">
    <property type="entry name" value="HATPase_RsbW-like"/>
    <property type="match status" value="1"/>
</dbReference>
<dbReference type="Pfam" id="PF13581">
    <property type="entry name" value="HATPase_c_2"/>
    <property type="match status" value="1"/>
</dbReference>
<comment type="caution">
    <text evidence="4">The sequence shown here is derived from an EMBL/GenBank/DDBJ whole genome shotgun (WGS) entry which is preliminary data.</text>
</comment>
<feature type="domain" description="Histidine kinase/HSP90-like ATPase" evidence="3">
    <location>
        <begin position="40"/>
        <end position="136"/>
    </location>
</feature>
<feature type="compositionally biased region" description="Basic and acidic residues" evidence="2">
    <location>
        <begin position="1"/>
        <end position="18"/>
    </location>
</feature>
<keyword evidence="1" id="KW-0418">Kinase</keyword>
<evidence type="ECO:0000313" key="4">
    <source>
        <dbReference type="EMBL" id="TXR56099.1"/>
    </source>
</evidence>
<dbReference type="PANTHER" id="PTHR35526:SF3">
    <property type="entry name" value="ANTI-SIGMA-F FACTOR RSBW"/>
    <property type="match status" value="1"/>
</dbReference>
<protein>
    <submittedName>
        <fullName evidence="4">ATP-binding protein</fullName>
    </submittedName>
</protein>
<dbReference type="InterPro" id="IPR003594">
    <property type="entry name" value="HATPase_dom"/>
</dbReference>
<reference evidence="4 5" key="1">
    <citation type="submission" date="2019-07" db="EMBL/GenBank/DDBJ databases">
        <title>Quadrisphaera sp. strain DD2A genome sequencing and assembly.</title>
        <authorList>
            <person name="Kim I."/>
        </authorList>
    </citation>
    <scope>NUCLEOTIDE SEQUENCE [LARGE SCALE GENOMIC DNA]</scope>
    <source>
        <strain evidence="4 5">DD2A</strain>
    </source>
</reference>
<keyword evidence="1" id="KW-0723">Serine/threonine-protein kinase</keyword>
<dbReference type="EMBL" id="VKAC01000006">
    <property type="protein sequence ID" value="TXR56099.1"/>
    <property type="molecule type" value="Genomic_DNA"/>
</dbReference>
<organism evidence="4 5">
    <name type="scientific">Quadrisphaera setariae</name>
    <dbReference type="NCBI Taxonomy" id="2593304"/>
    <lineage>
        <taxon>Bacteria</taxon>
        <taxon>Bacillati</taxon>
        <taxon>Actinomycetota</taxon>
        <taxon>Actinomycetes</taxon>
        <taxon>Kineosporiales</taxon>
        <taxon>Kineosporiaceae</taxon>
        <taxon>Quadrisphaera</taxon>
    </lineage>
</organism>
<gene>
    <name evidence="4" type="ORF">FMM08_11750</name>
</gene>
<proteinExistence type="predicted"/>
<evidence type="ECO:0000256" key="1">
    <source>
        <dbReference type="ARBA" id="ARBA00022527"/>
    </source>
</evidence>
<feature type="region of interest" description="Disordered" evidence="2">
    <location>
        <begin position="1"/>
        <end position="20"/>
    </location>
</feature>
<name>A0A5C8ZFR1_9ACTN</name>
<dbReference type="OrthoDB" id="4251531at2"/>
<dbReference type="InterPro" id="IPR036890">
    <property type="entry name" value="HATPase_C_sf"/>
</dbReference>
<keyword evidence="1" id="KW-0808">Transferase</keyword>
<dbReference type="PANTHER" id="PTHR35526">
    <property type="entry name" value="ANTI-SIGMA-F FACTOR RSBW-RELATED"/>
    <property type="match status" value="1"/>
</dbReference>
<sequence>MRPPEHADGPPRERRPVDGRAVSTQDLPAVRSALATTTYPPEVASVRAARRFVVAVLSSSGLAPLADDAGLVVSELAANAVLHARSPFDVLVHRLEVGVRVSVRDASPTMPVLVAPSASAMSGRGLALVERLVARWGAGPSRGAGKSVWFEIDEEPAGEPVPDVADLSVEELLAAWSDDADSDDDDGRLLVVPAPPAGPTTEVVLPALVAADLLAAKEHMDDLLRELQLVLLAQDAGTGAADAQLGGLTAARRLDETARAFDDVRRQVRHQVSRAVAAGQERVALVLQLPEGTAERATAYRDAVAAAEHLPELHGALLSASATPAHHRAVRRAYLDEVIAATRG</sequence>
<dbReference type="Proteomes" id="UP000321234">
    <property type="component" value="Unassembled WGS sequence"/>
</dbReference>